<reference evidence="4 6" key="2">
    <citation type="submission" date="2016-08" db="EMBL/GenBank/DDBJ databases">
        <authorList>
            <person name="Varghese N."/>
            <person name="Submissions Spin"/>
        </authorList>
    </citation>
    <scope>NUCLEOTIDE SEQUENCE [LARGE SCALE GENOMIC DNA]</scope>
    <source>
        <strain evidence="4 6">HL-109</strain>
    </source>
</reference>
<sequence>MIRNLLLAAGLAGGVALGALVTAAPAQAQDVTLRVHHFLPAPAPVPANFITPWAEKVEAESDGRIAVEVYPAMQLGGAPPNLIDQVRDGIVDVVWTLPGYTPGRFPRAEIFDLPFVAADAETTSRAAWRFYEEHMQEDFADIHPIAVHVHGPGNFHMKAPAVESLEDLEGRAVRGPTRMITRLLETLGATPVGMPVPQVPESLSRNVIDGTVIPWEVTRALRVAELVDTHTEFGGDRSFYTTLFVFAMNRDSYEGLPDDLRAVIDANSGIETSAWVGRVMDEGDAPARAIAVERGNTIATIDGEELTRWQEAAEPVVASWIADMEDQGIDAQALIDSLATILAEEEAR</sequence>
<accession>A0A0P8A670</accession>
<dbReference type="NCBIfam" id="NF037995">
    <property type="entry name" value="TRAP_S1"/>
    <property type="match status" value="1"/>
</dbReference>
<proteinExistence type="predicted"/>
<dbReference type="EMBL" id="LJSX01000013">
    <property type="protein sequence ID" value="KPQ10707.1"/>
    <property type="molecule type" value="Genomic_DNA"/>
</dbReference>
<name>A0A0P8A670_9HYPH</name>
<dbReference type="Proteomes" id="UP000182800">
    <property type="component" value="Unassembled WGS sequence"/>
</dbReference>
<organism evidence="3 5">
    <name type="scientific">Saliniramus fredricksonii</name>
    <dbReference type="NCBI Taxonomy" id="1653334"/>
    <lineage>
        <taxon>Bacteria</taxon>
        <taxon>Pseudomonadati</taxon>
        <taxon>Pseudomonadota</taxon>
        <taxon>Alphaproteobacteria</taxon>
        <taxon>Hyphomicrobiales</taxon>
        <taxon>Salinarimonadaceae</taxon>
        <taxon>Saliniramus</taxon>
    </lineage>
</organism>
<dbReference type="EMBL" id="FMBM01000001">
    <property type="protein sequence ID" value="SCC79588.1"/>
    <property type="molecule type" value="Genomic_DNA"/>
</dbReference>
<keyword evidence="6" id="KW-1185">Reference proteome</keyword>
<evidence type="ECO:0000256" key="2">
    <source>
        <dbReference type="SAM" id="SignalP"/>
    </source>
</evidence>
<feature type="signal peptide" evidence="2">
    <location>
        <begin position="1"/>
        <end position="28"/>
    </location>
</feature>
<dbReference type="CDD" id="cd13665">
    <property type="entry name" value="PBP2_TRAP_Dctp3_4"/>
    <property type="match status" value="1"/>
</dbReference>
<evidence type="ECO:0000256" key="1">
    <source>
        <dbReference type="ARBA" id="ARBA00022729"/>
    </source>
</evidence>
<dbReference type="AlphaFoldDB" id="A0A0P8A670"/>
<protein>
    <submittedName>
        <fullName evidence="4">TRAP-type C4-dicarboxylate transport system, substrate-binding protein</fullName>
    </submittedName>
    <submittedName>
        <fullName evidence="3">TRAP-type transporter system substrate-binding component</fullName>
    </submittedName>
</protein>
<gene>
    <name evidence="4" type="ORF">GA0071312_1011</name>
    <name evidence="3" type="ORF">HLUCCO17_09635</name>
</gene>
<dbReference type="PANTHER" id="PTHR33376:SF15">
    <property type="entry name" value="BLL6794 PROTEIN"/>
    <property type="match status" value="1"/>
</dbReference>
<dbReference type="InterPro" id="IPR038404">
    <property type="entry name" value="TRAP_DctP_sf"/>
</dbReference>
<evidence type="ECO:0000313" key="6">
    <source>
        <dbReference type="Proteomes" id="UP000182800"/>
    </source>
</evidence>
<dbReference type="Gene3D" id="3.40.190.170">
    <property type="entry name" value="Bacterial extracellular solute-binding protein, family 7"/>
    <property type="match status" value="1"/>
</dbReference>
<dbReference type="InterPro" id="IPR018389">
    <property type="entry name" value="DctP_fam"/>
</dbReference>
<dbReference type="PANTHER" id="PTHR33376">
    <property type="match status" value="1"/>
</dbReference>
<dbReference type="Pfam" id="PF03480">
    <property type="entry name" value="DctP"/>
    <property type="match status" value="1"/>
</dbReference>
<dbReference type="STRING" id="1653334.GA0071312_1011"/>
<evidence type="ECO:0000313" key="3">
    <source>
        <dbReference type="EMBL" id="KPQ10707.1"/>
    </source>
</evidence>
<dbReference type="RefSeq" id="WP_074443840.1">
    <property type="nucleotide sequence ID" value="NZ_FMBM01000001.1"/>
</dbReference>
<dbReference type="GO" id="GO:0055085">
    <property type="term" value="P:transmembrane transport"/>
    <property type="evidence" value="ECO:0007669"/>
    <property type="project" value="InterPro"/>
</dbReference>
<feature type="chain" id="PRO_5006147688" evidence="2">
    <location>
        <begin position="29"/>
        <end position="348"/>
    </location>
</feature>
<dbReference type="Proteomes" id="UP000050497">
    <property type="component" value="Unassembled WGS sequence"/>
</dbReference>
<reference evidence="3 5" key="1">
    <citation type="submission" date="2015-09" db="EMBL/GenBank/DDBJ databases">
        <title>Identification and resolution of microdiversity through metagenomic sequencing of parallel consortia.</title>
        <authorList>
            <person name="Nelson W.C."/>
            <person name="Romine M.F."/>
            <person name="Lindemann S.R."/>
        </authorList>
    </citation>
    <scope>NUCLEOTIDE SEQUENCE [LARGE SCALE GENOMIC DNA]</scope>
    <source>
        <strain evidence="3">HL-109</strain>
    </source>
</reference>
<evidence type="ECO:0000313" key="5">
    <source>
        <dbReference type="Proteomes" id="UP000050497"/>
    </source>
</evidence>
<dbReference type="PATRIC" id="fig|1653334.4.peg.3035"/>
<dbReference type="OrthoDB" id="9799287at2"/>
<comment type="caution">
    <text evidence="3">The sequence shown here is derived from an EMBL/GenBank/DDBJ whole genome shotgun (WGS) entry which is preliminary data.</text>
</comment>
<evidence type="ECO:0000313" key="4">
    <source>
        <dbReference type="EMBL" id="SCC79588.1"/>
    </source>
</evidence>
<keyword evidence="1 2" id="KW-0732">Signal</keyword>